<evidence type="ECO:0000313" key="1">
    <source>
        <dbReference type="EMBL" id="MCQ8770328.1"/>
    </source>
</evidence>
<proteinExistence type="predicted"/>
<dbReference type="EMBL" id="JANIID010000007">
    <property type="protein sequence ID" value="MCQ8770328.1"/>
    <property type="molecule type" value="Genomic_DNA"/>
</dbReference>
<sequence>MISFKTCNKMTDRPVIAARPLGFSFDSLRGTGLSGAGFGPINGSALIGETSLINERPTKASAVKAAASAQAQAYALAATTSGAGSVSTQHQHQHHTMWAFRGLEPWRDPA</sequence>
<dbReference type="RefSeq" id="WP_168096203.1">
    <property type="nucleotide sequence ID" value="NZ_JAATER010000591.1"/>
</dbReference>
<dbReference type="AlphaFoldDB" id="A0A9X2LFR6"/>
<comment type="caution">
    <text evidence="1">The sequence shown here is derived from an EMBL/GenBank/DDBJ whole genome shotgun (WGS) entry which is preliminary data.</text>
</comment>
<reference evidence="1" key="1">
    <citation type="submission" date="2022-06" db="EMBL/GenBank/DDBJ databases">
        <title>WGS of actinobacteria.</title>
        <authorList>
            <person name="Thawai C."/>
        </authorList>
    </citation>
    <scope>NUCLEOTIDE SEQUENCE</scope>
    <source>
        <strain evidence="1">AA8</strain>
    </source>
</reference>
<keyword evidence="2" id="KW-1185">Reference proteome</keyword>
<protein>
    <submittedName>
        <fullName evidence="1">Uncharacterized protein</fullName>
    </submittedName>
</protein>
<name>A0A9X2LFR6_9ACTN</name>
<accession>A0A9X2LFR6</accession>
<gene>
    <name evidence="1" type="ORF">NQU55_11110</name>
</gene>
<organism evidence="1 2">
    <name type="scientific">Streptomyces telluris</name>
    <dbReference type="NCBI Taxonomy" id="2720021"/>
    <lineage>
        <taxon>Bacteria</taxon>
        <taxon>Bacillati</taxon>
        <taxon>Actinomycetota</taxon>
        <taxon>Actinomycetes</taxon>
        <taxon>Kitasatosporales</taxon>
        <taxon>Streptomycetaceae</taxon>
        <taxon>Streptomyces</taxon>
    </lineage>
</organism>
<dbReference type="Proteomes" id="UP001142374">
    <property type="component" value="Unassembled WGS sequence"/>
</dbReference>
<evidence type="ECO:0000313" key="2">
    <source>
        <dbReference type="Proteomes" id="UP001142374"/>
    </source>
</evidence>